<dbReference type="Proteomes" id="UP000001514">
    <property type="component" value="Unassembled WGS sequence"/>
</dbReference>
<accession>D8RAE2</accession>
<protein>
    <submittedName>
        <fullName evidence="2">Uncharacterized protein</fullName>
    </submittedName>
</protein>
<reference evidence="2 3" key="1">
    <citation type="journal article" date="2011" name="Science">
        <title>The Selaginella genome identifies genetic changes associated with the evolution of vascular plants.</title>
        <authorList>
            <person name="Banks J.A."/>
            <person name="Nishiyama T."/>
            <person name="Hasebe M."/>
            <person name="Bowman J.L."/>
            <person name="Gribskov M."/>
            <person name="dePamphilis C."/>
            <person name="Albert V.A."/>
            <person name="Aono N."/>
            <person name="Aoyama T."/>
            <person name="Ambrose B.A."/>
            <person name="Ashton N.W."/>
            <person name="Axtell M.J."/>
            <person name="Barker E."/>
            <person name="Barker M.S."/>
            <person name="Bennetzen J.L."/>
            <person name="Bonawitz N.D."/>
            <person name="Chapple C."/>
            <person name="Cheng C."/>
            <person name="Correa L.G."/>
            <person name="Dacre M."/>
            <person name="DeBarry J."/>
            <person name="Dreyer I."/>
            <person name="Elias M."/>
            <person name="Engstrom E.M."/>
            <person name="Estelle M."/>
            <person name="Feng L."/>
            <person name="Finet C."/>
            <person name="Floyd S.K."/>
            <person name="Frommer W.B."/>
            <person name="Fujita T."/>
            <person name="Gramzow L."/>
            <person name="Gutensohn M."/>
            <person name="Harholt J."/>
            <person name="Hattori M."/>
            <person name="Heyl A."/>
            <person name="Hirai T."/>
            <person name="Hiwatashi Y."/>
            <person name="Ishikawa M."/>
            <person name="Iwata M."/>
            <person name="Karol K.G."/>
            <person name="Koehler B."/>
            <person name="Kolukisaoglu U."/>
            <person name="Kubo M."/>
            <person name="Kurata T."/>
            <person name="Lalonde S."/>
            <person name="Li K."/>
            <person name="Li Y."/>
            <person name="Litt A."/>
            <person name="Lyons E."/>
            <person name="Manning G."/>
            <person name="Maruyama T."/>
            <person name="Michael T.P."/>
            <person name="Mikami K."/>
            <person name="Miyazaki S."/>
            <person name="Morinaga S."/>
            <person name="Murata T."/>
            <person name="Mueller-Roeber B."/>
            <person name="Nelson D.R."/>
            <person name="Obara M."/>
            <person name="Oguri Y."/>
            <person name="Olmstead R.G."/>
            <person name="Onodera N."/>
            <person name="Petersen B.L."/>
            <person name="Pils B."/>
            <person name="Prigge M."/>
            <person name="Rensing S.A."/>
            <person name="Riano-Pachon D.M."/>
            <person name="Roberts A.W."/>
            <person name="Sato Y."/>
            <person name="Scheller H.V."/>
            <person name="Schulz B."/>
            <person name="Schulz C."/>
            <person name="Shakirov E.V."/>
            <person name="Shibagaki N."/>
            <person name="Shinohara N."/>
            <person name="Shippen D.E."/>
            <person name="Soerensen I."/>
            <person name="Sotooka R."/>
            <person name="Sugimoto N."/>
            <person name="Sugita M."/>
            <person name="Sumikawa N."/>
            <person name="Tanurdzic M."/>
            <person name="Theissen G."/>
            <person name="Ulvskov P."/>
            <person name="Wakazuki S."/>
            <person name="Weng J.K."/>
            <person name="Willats W.W."/>
            <person name="Wipf D."/>
            <person name="Wolf P.G."/>
            <person name="Yang L."/>
            <person name="Zimmer A.D."/>
            <person name="Zhu Q."/>
            <person name="Mitros T."/>
            <person name="Hellsten U."/>
            <person name="Loque D."/>
            <person name="Otillar R."/>
            <person name="Salamov A."/>
            <person name="Schmutz J."/>
            <person name="Shapiro H."/>
            <person name="Lindquist E."/>
            <person name="Lucas S."/>
            <person name="Rokhsar D."/>
            <person name="Grigoriev I.V."/>
        </authorList>
    </citation>
    <scope>NUCLEOTIDE SEQUENCE [LARGE SCALE GENOMIC DNA]</scope>
</reference>
<evidence type="ECO:0000313" key="2">
    <source>
        <dbReference type="EMBL" id="EFJ30311.1"/>
    </source>
</evidence>
<dbReference type="KEGG" id="smo:SELMODRAFT_409110"/>
<sequence>MDVVQGYAKNGGSGGARSKNWDAAKNASPVAGGPGFNPQSVEAHFSTHDLDEAKNGGTRSKNLNGGTRSKNLNAESGGARSKNGSEDNALGLFCYSRAASRMPVLVSQAQKKLTAISSSKLWRSSREWPSTLKPRGARRVRGVYATCKCGSLRRAFEFWNSLMLGYCENEQAGMVVLLFHFMQLEGCGLDAGSFVPPLKALASLASIERSPETKPNLLVLRRSTASLHSQASERGFDLINC</sequence>
<organism evidence="3">
    <name type="scientific">Selaginella moellendorffii</name>
    <name type="common">Spikemoss</name>
    <dbReference type="NCBI Taxonomy" id="88036"/>
    <lineage>
        <taxon>Eukaryota</taxon>
        <taxon>Viridiplantae</taxon>
        <taxon>Streptophyta</taxon>
        <taxon>Embryophyta</taxon>
        <taxon>Tracheophyta</taxon>
        <taxon>Lycopodiopsida</taxon>
        <taxon>Selaginellales</taxon>
        <taxon>Selaginellaceae</taxon>
        <taxon>Selaginella</taxon>
    </lineage>
</organism>
<dbReference type="InParanoid" id="D8RAE2"/>
<evidence type="ECO:0000256" key="1">
    <source>
        <dbReference type="SAM" id="MobiDB-lite"/>
    </source>
</evidence>
<dbReference type="HOGENOM" id="CLU_1153353_0_0_1"/>
<evidence type="ECO:0000313" key="3">
    <source>
        <dbReference type="Proteomes" id="UP000001514"/>
    </source>
</evidence>
<feature type="region of interest" description="Disordered" evidence="1">
    <location>
        <begin position="1"/>
        <end position="84"/>
    </location>
</feature>
<dbReference type="Gramene" id="EFJ30311">
    <property type="protein sequence ID" value="EFJ30311"/>
    <property type="gene ID" value="SELMODRAFT_409110"/>
</dbReference>
<gene>
    <name evidence="2" type="ORF">SELMODRAFT_409110</name>
</gene>
<keyword evidence="3" id="KW-1185">Reference proteome</keyword>
<proteinExistence type="predicted"/>
<feature type="compositionally biased region" description="Polar residues" evidence="1">
    <location>
        <begin position="57"/>
        <end position="74"/>
    </location>
</feature>
<feature type="compositionally biased region" description="Basic and acidic residues" evidence="1">
    <location>
        <begin position="45"/>
        <end position="54"/>
    </location>
</feature>
<dbReference type="EMBL" id="GL377575">
    <property type="protein sequence ID" value="EFJ30311.1"/>
    <property type="molecule type" value="Genomic_DNA"/>
</dbReference>
<name>D8RAE2_SELML</name>
<dbReference type="AlphaFoldDB" id="D8RAE2"/>